<reference evidence="1 2" key="1">
    <citation type="submission" date="2019-02" db="EMBL/GenBank/DDBJ databases">
        <title>Deep-cultivation of Planctomycetes and their phenomic and genomic characterization uncovers novel biology.</title>
        <authorList>
            <person name="Wiegand S."/>
            <person name="Jogler M."/>
            <person name="Boedeker C."/>
            <person name="Pinto D."/>
            <person name="Vollmers J."/>
            <person name="Rivas-Marin E."/>
            <person name="Kohn T."/>
            <person name="Peeters S.H."/>
            <person name="Heuer A."/>
            <person name="Rast P."/>
            <person name="Oberbeckmann S."/>
            <person name="Bunk B."/>
            <person name="Jeske O."/>
            <person name="Meyerdierks A."/>
            <person name="Storesund J.E."/>
            <person name="Kallscheuer N."/>
            <person name="Luecker S."/>
            <person name="Lage O.M."/>
            <person name="Pohl T."/>
            <person name="Merkel B.J."/>
            <person name="Hornburger P."/>
            <person name="Mueller R.-W."/>
            <person name="Bruemmer F."/>
            <person name="Labrenz M."/>
            <person name="Spormann A.M."/>
            <person name="Op den Camp H."/>
            <person name="Overmann J."/>
            <person name="Amann R."/>
            <person name="Jetten M.S.M."/>
            <person name="Mascher T."/>
            <person name="Medema M.H."/>
            <person name="Devos D.P."/>
            <person name="Kaster A.-K."/>
            <person name="Ovreas L."/>
            <person name="Rohde M."/>
            <person name="Galperin M.Y."/>
            <person name="Jogler C."/>
        </authorList>
    </citation>
    <scope>NUCLEOTIDE SEQUENCE [LARGE SCALE GENOMIC DNA]</scope>
    <source>
        <strain evidence="1 2">Mal4</strain>
    </source>
</reference>
<accession>A0A517Z1Q0</accession>
<organism evidence="1 2">
    <name type="scientific">Maioricimonas rarisocia</name>
    <dbReference type="NCBI Taxonomy" id="2528026"/>
    <lineage>
        <taxon>Bacteria</taxon>
        <taxon>Pseudomonadati</taxon>
        <taxon>Planctomycetota</taxon>
        <taxon>Planctomycetia</taxon>
        <taxon>Planctomycetales</taxon>
        <taxon>Planctomycetaceae</taxon>
        <taxon>Maioricimonas</taxon>
    </lineage>
</organism>
<sequence length="942" mass="103868">MDGTQRDRWTTGSGAWTLGVACALLCGLLVRTALAEEFRENFESQQSSWRTVSDAASSVVSAHGRVTQLARSGKRAERLLITSETTRPGFLLEHDVAPARLFSDLKASLWIRSNRPGVRVGMRLRFPNQVDPRTGRILEVDLLGAEYTEPLGWQQLECQATDRVVAQALARVRAQIARQLDGHDIDKRDAYVDQLLLVLDVEAGATELLIDDLIFGPVIPPVRKTQPEQSRRRERRRPVVIGDDRLSLEGEPFFPMILPYHGESLDALSESGINVVWIEDADDQPLLSALGQAGLSVMASVPPAAVMQASRLRYGEPAAGLLPIPDETSPILFWNVGTRIPSRAVREVGVQAELLRNADRHFIRPIVADVVGREREYSRKVDLLGTSRHIVHTTVSPLAYLELLEQKRRLALPGKPTFTWIGTEPSSATVSSRGPEATMPVVEPEQVWMQGYAALSAGCKAIGFWKYSPLNADDPGAEERRLAIELFATHVRLLQRWLAAGKVEETVPVLQGAPPATGKGLLGAESPLLSQWDRFKLEVSGDPAAKSAVSSPIRAAVIRSESGLLVLPVWYGEDGQFQPPRMTAGDLRMLVHGVDSAQAWEITTTSVRPFPLALERVAGGTEVRLSSFDQFTAILITADATSVNKLQQEIAAVRGRMAESWVKLARAKLDRVRSVHDELDESIAPRVWHARSIFSAAERYAQDAERELSRANYDHARVLSRKVLELTRVLQRKHWENAVSTLSSPVSSPHTICYSTLPDHWRLLATIGRRPGHSENLLPSGTFESVAQMSTANWHNDPAENPEIQAFAELVSYEPAEGDYCLRLVSAPVDKTIAGGPTVDDVPIRMTSPPVMLRQDQIVVFSGRVRVMSPLSGSPDGLMIYDSLKGTVAAQRWTGGAEVGTWQPFALIRRVRQDGPVTLTLELRGFGEVHVDDLQIRAIESR</sequence>
<dbReference type="Proteomes" id="UP000320496">
    <property type="component" value="Chromosome"/>
</dbReference>
<dbReference type="RefSeq" id="WP_145367076.1">
    <property type="nucleotide sequence ID" value="NZ_CP036275.1"/>
</dbReference>
<keyword evidence="2" id="KW-1185">Reference proteome</keyword>
<evidence type="ECO:0000313" key="2">
    <source>
        <dbReference type="Proteomes" id="UP000320496"/>
    </source>
</evidence>
<dbReference type="KEGG" id="mri:Mal4_06970"/>
<proteinExistence type="predicted"/>
<dbReference type="EMBL" id="CP036275">
    <property type="protein sequence ID" value="QDU36411.1"/>
    <property type="molecule type" value="Genomic_DNA"/>
</dbReference>
<dbReference type="OrthoDB" id="285961at2"/>
<dbReference type="PROSITE" id="PS51257">
    <property type="entry name" value="PROKAR_LIPOPROTEIN"/>
    <property type="match status" value="1"/>
</dbReference>
<evidence type="ECO:0000313" key="1">
    <source>
        <dbReference type="EMBL" id="QDU36411.1"/>
    </source>
</evidence>
<name>A0A517Z1Q0_9PLAN</name>
<gene>
    <name evidence="1" type="ORF">Mal4_06970</name>
</gene>
<dbReference type="AlphaFoldDB" id="A0A517Z1Q0"/>
<protein>
    <submittedName>
        <fullName evidence="1">Uncharacterized protein</fullName>
    </submittedName>
</protein>